<dbReference type="AlphaFoldDB" id="A0A0X8VCD1"/>
<feature type="transmembrane region" description="Helical" evidence="2">
    <location>
        <begin position="48"/>
        <end position="69"/>
    </location>
</feature>
<evidence type="ECO:0000256" key="1">
    <source>
        <dbReference type="SAM" id="MobiDB-lite"/>
    </source>
</evidence>
<reference evidence="6" key="4">
    <citation type="submission" date="2016-11" db="EMBL/GenBank/DDBJ databases">
        <authorList>
            <person name="Jaros S."/>
            <person name="Januszkiewicz K."/>
            <person name="Wedrychowicz H."/>
        </authorList>
    </citation>
    <scope>NUCLEOTIDE SEQUENCE [LARGE SCALE GENOMIC DNA]</scope>
    <source>
        <strain evidence="6">DSM 1682</strain>
    </source>
</reference>
<dbReference type="EMBL" id="FQUA01000002">
    <property type="protein sequence ID" value="SHE41270.1"/>
    <property type="molecule type" value="Genomic_DNA"/>
</dbReference>
<dbReference type="Proteomes" id="UP000184204">
    <property type="component" value="Unassembled WGS sequence"/>
</dbReference>
<sequence length="107" mass="12260">MFERKKRRRFRINDDTMTTIVVSSLFFCVGVVIAGMVLAYLGVDVSTIVGNALTVFGTELGICGVMTIFNRWADRQDKLAQKRLENREKRENEQRENQQIVGDFLGK</sequence>
<reference evidence="3 5" key="1">
    <citation type="journal article" date="2016" name="Genome Announc.">
        <title>Complete Genome Sequence of the Amino Acid-Fermenting Clostridium propionicum X2 (DSM 1682).</title>
        <authorList>
            <person name="Poehlein A."/>
            <person name="Schlien K."/>
            <person name="Chowdhury N.P."/>
            <person name="Gottschalk G."/>
            <person name="Buckel W."/>
            <person name="Daniel R."/>
        </authorList>
    </citation>
    <scope>NUCLEOTIDE SEQUENCE [LARGE SCALE GENOMIC DNA]</scope>
    <source>
        <strain evidence="3 5">X2</strain>
    </source>
</reference>
<accession>A0A0X8VCD1</accession>
<dbReference type="EMBL" id="CP014223">
    <property type="protein sequence ID" value="AMJ40469.1"/>
    <property type="molecule type" value="Genomic_DNA"/>
</dbReference>
<dbReference type="Proteomes" id="UP000068026">
    <property type="component" value="Chromosome"/>
</dbReference>
<evidence type="ECO:0000313" key="3">
    <source>
        <dbReference type="EMBL" id="AMJ40469.1"/>
    </source>
</evidence>
<name>A0A0X8VCD1_ANAPI</name>
<reference evidence="5" key="2">
    <citation type="submission" date="2016-01" db="EMBL/GenBank/DDBJ databases">
        <authorList>
            <person name="Poehlein A."/>
            <person name="Schlien K."/>
            <person name="Gottschalk G."/>
            <person name="Buckel W."/>
            <person name="Daniel R."/>
        </authorList>
    </citation>
    <scope>NUCLEOTIDE SEQUENCE [LARGE SCALE GENOMIC DNA]</scope>
    <source>
        <strain evidence="5">X2</strain>
    </source>
</reference>
<evidence type="ECO:0000313" key="4">
    <source>
        <dbReference type="EMBL" id="SHE41270.1"/>
    </source>
</evidence>
<evidence type="ECO:0000313" key="5">
    <source>
        <dbReference type="Proteomes" id="UP000068026"/>
    </source>
</evidence>
<protein>
    <submittedName>
        <fullName evidence="4">Uncharacterized protein</fullName>
    </submittedName>
</protein>
<proteinExistence type="predicted"/>
<reference evidence="4" key="3">
    <citation type="submission" date="2016-11" db="EMBL/GenBank/DDBJ databases">
        <authorList>
            <person name="Varghese N."/>
            <person name="Submissions S."/>
        </authorList>
    </citation>
    <scope>NUCLEOTIDE SEQUENCE</scope>
    <source>
        <strain evidence="4">DSM 1682</strain>
    </source>
</reference>
<dbReference type="KEGG" id="cpro:CPRO_08690"/>
<feature type="transmembrane region" description="Helical" evidence="2">
    <location>
        <begin position="20"/>
        <end position="42"/>
    </location>
</feature>
<feature type="region of interest" description="Disordered" evidence="1">
    <location>
        <begin position="85"/>
        <end position="107"/>
    </location>
</feature>
<evidence type="ECO:0000256" key="2">
    <source>
        <dbReference type="SAM" id="Phobius"/>
    </source>
</evidence>
<keyword evidence="5" id="KW-1185">Reference proteome</keyword>
<keyword evidence="2" id="KW-0472">Membrane</keyword>
<organism evidence="4 6">
    <name type="scientific">Anaerotignum propionicum DSM 1682</name>
    <dbReference type="NCBI Taxonomy" id="991789"/>
    <lineage>
        <taxon>Bacteria</taxon>
        <taxon>Bacillati</taxon>
        <taxon>Bacillota</taxon>
        <taxon>Clostridia</taxon>
        <taxon>Lachnospirales</taxon>
        <taxon>Anaerotignaceae</taxon>
        <taxon>Anaerotignum</taxon>
    </lineage>
</organism>
<keyword evidence="2" id="KW-1133">Transmembrane helix</keyword>
<dbReference type="RefSeq" id="WP_066048170.1">
    <property type="nucleotide sequence ID" value="NZ_CP014223.1"/>
</dbReference>
<gene>
    <name evidence="3" type="ORF">CPRO_08690</name>
    <name evidence="4" type="ORF">SAMN02745151_00614</name>
</gene>
<keyword evidence="2" id="KW-0812">Transmembrane</keyword>
<evidence type="ECO:0000313" key="6">
    <source>
        <dbReference type="Proteomes" id="UP000184204"/>
    </source>
</evidence>
<feature type="compositionally biased region" description="Basic and acidic residues" evidence="1">
    <location>
        <begin position="85"/>
        <end position="96"/>
    </location>
</feature>